<dbReference type="Gramene" id="PHT75925">
    <property type="protein sequence ID" value="PHT75925"/>
    <property type="gene ID" value="T459_19447"/>
</dbReference>
<proteinExistence type="predicted"/>
<evidence type="ECO:0000313" key="1">
    <source>
        <dbReference type="EMBL" id="PHT75925.1"/>
    </source>
</evidence>
<reference evidence="1 2" key="1">
    <citation type="journal article" date="2014" name="Nat. Genet.">
        <title>Genome sequence of the hot pepper provides insights into the evolution of pungency in Capsicum species.</title>
        <authorList>
            <person name="Kim S."/>
            <person name="Park M."/>
            <person name="Yeom S.I."/>
            <person name="Kim Y.M."/>
            <person name="Lee J.M."/>
            <person name="Lee H.A."/>
            <person name="Seo E."/>
            <person name="Choi J."/>
            <person name="Cheong K."/>
            <person name="Kim K.T."/>
            <person name="Jung K."/>
            <person name="Lee G.W."/>
            <person name="Oh S.K."/>
            <person name="Bae C."/>
            <person name="Kim S.B."/>
            <person name="Lee H.Y."/>
            <person name="Kim S.Y."/>
            <person name="Kim M.S."/>
            <person name="Kang B.C."/>
            <person name="Jo Y.D."/>
            <person name="Yang H.B."/>
            <person name="Jeong H.J."/>
            <person name="Kang W.H."/>
            <person name="Kwon J.K."/>
            <person name="Shin C."/>
            <person name="Lim J.Y."/>
            <person name="Park J.H."/>
            <person name="Huh J.H."/>
            <person name="Kim J.S."/>
            <person name="Kim B.D."/>
            <person name="Cohen O."/>
            <person name="Paran I."/>
            <person name="Suh M.C."/>
            <person name="Lee S.B."/>
            <person name="Kim Y.K."/>
            <person name="Shin Y."/>
            <person name="Noh S.J."/>
            <person name="Park J."/>
            <person name="Seo Y.S."/>
            <person name="Kwon S.Y."/>
            <person name="Kim H.A."/>
            <person name="Park J.M."/>
            <person name="Kim H.J."/>
            <person name="Choi S.B."/>
            <person name="Bosland P.W."/>
            <person name="Reeves G."/>
            <person name="Jo S.H."/>
            <person name="Lee B.W."/>
            <person name="Cho H.T."/>
            <person name="Choi H.S."/>
            <person name="Lee M.S."/>
            <person name="Yu Y."/>
            <person name="Do Choi Y."/>
            <person name="Park B.S."/>
            <person name="van Deynze A."/>
            <person name="Ashrafi H."/>
            <person name="Hill T."/>
            <person name="Kim W.T."/>
            <person name="Pai H.S."/>
            <person name="Ahn H.K."/>
            <person name="Yeam I."/>
            <person name="Giovannoni J.J."/>
            <person name="Rose J.K."/>
            <person name="Sorensen I."/>
            <person name="Lee S.J."/>
            <person name="Kim R.W."/>
            <person name="Choi I.Y."/>
            <person name="Choi B.S."/>
            <person name="Lim J.S."/>
            <person name="Lee Y.H."/>
            <person name="Choi D."/>
        </authorList>
    </citation>
    <scope>NUCLEOTIDE SEQUENCE [LARGE SCALE GENOMIC DNA]</scope>
    <source>
        <strain evidence="2">cv. CM334</strain>
    </source>
</reference>
<reference evidence="1 2" key="2">
    <citation type="journal article" date="2017" name="Genome Biol.">
        <title>New reference genome sequences of hot pepper reveal the massive evolution of plant disease-resistance genes by retroduplication.</title>
        <authorList>
            <person name="Kim S."/>
            <person name="Park J."/>
            <person name="Yeom S.I."/>
            <person name="Kim Y.M."/>
            <person name="Seo E."/>
            <person name="Kim K.T."/>
            <person name="Kim M.S."/>
            <person name="Lee J.M."/>
            <person name="Cheong K."/>
            <person name="Shin H.S."/>
            <person name="Kim S.B."/>
            <person name="Han K."/>
            <person name="Lee J."/>
            <person name="Park M."/>
            <person name="Lee H.A."/>
            <person name="Lee H.Y."/>
            <person name="Lee Y."/>
            <person name="Oh S."/>
            <person name="Lee J.H."/>
            <person name="Choi E."/>
            <person name="Choi E."/>
            <person name="Lee S.E."/>
            <person name="Jeon J."/>
            <person name="Kim H."/>
            <person name="Choi G."/>
            <person name="Song H."/>
            <person name="Lee J."/>
            <person name="Lee S.C."/>
            <person name="Kwon J.K."/>
            <person name="Lee H.Y."/>
            <person name="Koo N."/>
            <person name="Hong Y."/>
            <person name="Kim R.W."/>
            <person name="Kang W.H."/>
            <person name="Huh J.H."/>
            <person name="Kang B.C."/>
            <person name="Yang T.J."/>
            <person name="Lee Y.H."/>
            <person name="Bennetzen J.L."/>
            <person name="Choi D."/>
        </authorList>
    </citation>
    <scope>NUCLEOTIDE SEQUENCE [LARGE SCALE GENOMIC DNA]</scope>
    <source>
        <strain evidence="2">cv. CM334</strain>
    </source>
</reference>
<dbReference type="STRING" id="4072.A0A2G2Z239"/>
<dbReference type="AlphaFoldDB" id="A0A2G2Z239"/>
<protein>
    <submittedName>
        <fullName evidence="1">Uncharacterized protein</fullName>
    </submittedName>
</protein>
<accession>A0A2G2Z239</accession>
<keyword evidence="2" id="KW-1185">Reference proteome</keyword>
<dbReference type="Gene3D" id="3.80.10.10">
    <property type="entry name" value="Ribonuclease Inhibitor"/>
    <property type="match status" value="1"/>
</dbReference>
<dbReference type="InterPro" id="IPR032675">
    <property type="entry name" value="LRR_dom_sf"/>
</dbReference>
<dbReference type="Proteomes" id="UP000222542">
    <property type="component" value="Unassembled WGS sequence"/>
</dbReference>
<evidence type="ECO:0000313" key="2">
    <source>
        <dbReference type="Proteomes" id="UP000222542"/>
    </source>
</evidence>
<gene>
    <name evidence="1" type="ORF">T459_19447</name>
</gene>
<organism evidence="1 2">
    <name type="scientific">Capsicum annuum</name>
    <name type="common">Capsicum pepper</name>
    <dbReference type="NCBI Taxonomy" id="4072"/>
    <lineage>
        <taxon>Eukaryota</taxon>
        <taxon>Viridiplantae</taxon>
        <taxon>Streptophyta</taxon>
        <taxon>Embryophyta</taxon>
        <taxon>Tracheophyta</taxon>
        <taxon>Spermatophyta</taxon>
        <taxon>Magnoliopsida</taxon>
        <taxon>eudicotyledons</taxon>
        <taxon>Gunneridae</taxon>
        <taxon>Pentapetalae</taxon>
        <taxon>asterids</taxon>
        <taxon>lamiids</taxon>
        <taxon>Solanales</taxon>
        <taxon>Solanaceae</taxon>
        <taxon>Solanoideae</taxon>
        <taxon>Capsiceae</taxon>
        <taxon>Capsicum</taxon>
    </lineage>
</organism>
<dbReference type="EMBL" id="AYRZ02000007">
    <property type="protein sequence ID" value="PHT75925.1"/>
    <property type="molecule type" value="Genomic_DNA"/>
</dbReference>
<sequence length="138" mass="16191">MQRVVPLALPDLQLQDTISQSLVNLSFLNVLILGNYSIHGSILYGLGHMPHLQAIDIQNNQLQVCIPTCQFNIREFKYFHCLSINSVVKCGKGHGYKSCNYYCYNVWYLYIYKYRRERSLLNIRGLKIRGTKFLYKYN</sequence>
<comment type="caution">
    <text evidence="1">The sequence shown here is derived from an EMBL/GenBank/DDBJ whole genome shotgun (WGS) entry which is preliminary data.</text>
</comment>
<dbReference type="SUPFAM" id="SSF52058">
    <property type="entry name" value="L domain-like"/>
    <property type="match status" value="1"/>
</dbReference>
<name>A0A2G2Z239_CAPAN</name>